<evidence type="ECO:0000313" key="2">
    <source>
        <dbReference type="Proteomes" id="UP000184088"/>
    </source>
</evidence>
<gene>
    <name evidence="1" type="ORF">SAMN02746089_02295</name>
</gene>
<dbReference type="STRING" id="1121256.SAMN02746089_02295"/>
<dbReference type="AlphaFoldDB" id="A0A1M5DAC2"/>
<proteinExistence type="predicted"/>
<reference evidence="1 2" key="1">
    <citation type="submission" date="2016-11" db="EMBL/GenBank/DDBJ databases">
        <authorList>
            <person name="Jaros S."/>
            <person name="Januszkiewicz K."/>
            <person name="Wedrychowicz H."/>
        </authorList>
    </citation>
    <scope>NUCLEOTIDE SEQUENCE [LARGE SCALE GENOMIC DNA]</scope>
    <source>
        <strain evidence="1 2">DSM 17918</strain>
    </source>
</reference>
<dbReference type="EMBL" id="FQVH01000034">
    <property type="protein sequence ID" value="SHF63933.1"/>
    <property type="molecule type" value="Genomic_DNA"/>
</dbReference>
<name>A0A1M5DAC2_9THEO</name>
<sequence>MEYLKKCVQENVPTPAYIKDVLKNVGAPVRFDEIGLNEAMLYDALTNAKEVRRRYTILRLAEDVGLGNKRIYDSIMKLQDI</sequence>
<organism evidence="1 2">
    <name type="scientific">Caldanaerobius fijiensis DSM 17918</name>
    <dbReference type="NCBI Taxonomy" id="1121256"/>
    <lineage>
        <taxon>Bacteria</taxon>
        <taxon>Bacillati</taxon>
        <taxon>Bacillota</taxon>
        <taxon>Clostridia</taxon>
        <taxon>Thermoanaerobacterales</taxon>
        <taxon>Thermoanaerobacteraceae</taxon>
        <taxon>Caldanaerobius</taxon>
    </lineage>
</organism>
<dbReference type="SUPFAM" id="SSF56796">
    <property type="entry name" value="Dehydroquinate synthase-like"/>
    <property type="match status" value="1"/>
</dbReference>
<evidence type="ECO:0000313" key="1">
    <source>
        <dbReference type="EMBL" id="SHF63933.1"/>
    </source>
</evidence>
<dbReference type="Proteomes" id="UP000184088">
    <property type="component" value="Unassembled WGS sequence"/>
</dbReference>
<protein>
    <submittedName>
        <fullName evidence="1">Glycerol-1-phosphate dehydrogenase [NAD(P)+]</fullName>
    </submittedName>
</protein>
<dbReference type="Gene3D" id="1.20.1090.10">
    <property type="entry name" value="Dehydroquinate synthase-like - alpha domain"/>
    <property type="match status" value="1"/>
</dbReference>
<keyword evidence="2" id="KW-1185">Reference proteome</keyword>
<accession>A0A1M5DAC2</accession>